<feature type="transmembrane region" description="Helical" evidence="9">
    <location>
        <begin position="48"/>
        <end position="74"/>
    </location>
</feature>
<dbReference type="CDD" id="cd04590">
    <property type="entry name" value="CBS_pair_CorC_HlyC_assoc"/>
    <property type="match status" value="1"/>
</dbReference>
<evidence type="ECO:0000256" key="7">
    <source>
        <dbReference type="PROSITE-ProRule" id="PRU00703"/>
    </source>
</evidence>
<evidence type="ECO:0000256" key="8">
    <source>
        <dbReference type="PROSITE-ProRule" id="PRU01193"/>
    </source>
</evidence>
<keyword evidence="6 8" id="KW-0472">Membrane</keyword>
<dbReference type="InterPro" id="IPR046342">
    <property type="entry name" value="CBS_dom_sf"/>
</dbReference>
<name>A0A2T1A2B6_9ACTN</name>
<evidence type="ECO:0000256" key="3">
    <source>
        <dbReference type="ARBA" id="ARBA00022692"/>
    </source>
</evidence>
<gene>
    <name evidence="12" type="ORF">CLV47_10488</name>
</gene>
<keyword evidence="2" id="KW-1003">Cell membrane</keyword>
<feature type="domain" description="CBS" evidence="10">
    <location>
        <begin position="284"/>
        <end position="342"/>
    </location>
</feature>
<dbReference type="InterPro" id="IPR002550">
    <property type="entry name" value="CNNM"/>
</dbReference>
<dbReference type="SUPFAM" id="SSF54631">
    <property type="entry name" value="CBS-domain pair"/>
    <property type="match status" value="1"/>
</dbReference>
<dbReference type="EMBL" id="PVUE01000004">
    <property type="protein sequence ID" value="PRZ42742.1"/>
    <property type="molecule type" value="Genomic_DNA"/>
</dbReference>
<dbReference type="InterPro" id="IPR051676">
    <property type="entry name" value="UPF0053_domain"/>
</dbReference>
<keyword evidence="3 8" id="KW-0812">Transmembrane</keyword>
<protein>
    <submittedName>
        <fullName evidence="12">CBS domain containing-hemolysin-like protein</fullName>
    </submittedName>
</protein>
<dbReference type="PANTHER" id="PTHR43099">
    <property type="entry name" value="UPF0053 PROTEIN YRKA"/>
    <property type="match status" value="1"/>
</dbReference>
<dbReference type="GO" id="GO:0005886">
    <property type="term" value="C:plasma membrane"/>
    <property type="evidence" value="ECO:0007669"/>
    <property type="project" value="UniProtKB-SubCell"/>
</dbReference>
<keyword evidence="5 8" id="KW-1133">Transmembrane helix</keyword>
<evidence type="ECO:0000256" key="2">
    <source>
        <dbReference type="ARBA" id="ARBA00022475"/>
    </source>
</evidence>
<dbReference type="Pfam" id="PF01595">
    <property type="entry name" value="CNNM"/>
    <property type="match status" value="1"/>
</dbReference>
<dbReference type="SUPFAM" id="SSF81321">
    <property type="entry name" value="Family A G protein-coupled receptor-like"/>
    <property type="match status" value="1"/>
</dbReference>
<dbReference type="Proteomes" id="UP000237752">
    <property type="component" value="Unassembled WGS sequence"/>
</dbReference>
<dbReference type="OrthoDB" id="110231at2"/>
<evidence type="ECO:0000259" key="10">
    <source>
        <dbReference type="PROSITE" id="PS51371"/>
    </source>
</evidence>
<dbReference type="InterPro" id="IPR000644">
    <property type="entry name" value="CBS_dom"/>
</dbReference>
<feature type="transmembrane region" description="Helical" evidence="9">
    <location>
        <begin position="6"/>
        <end position="27"/>
    </location>
</feature>
<keyword evidence="13" id="KW-1185">Reference proteome</keyword>
<dbReference type="InterPro" id="IPR044751">
    <property type="entry name" value="Ion_transp-like_CBS"/>
</dbReference>
<evidence type="ECO:0000256" key="1">
    <source>
        <dbReference type="ARBA" id="ARBA00004651"/>
    </source>
</evidence>
<dbReference type="PANTHER" id="PTHR43099:SF5">
    <property type="entry name" value="HLYC_CORC FAMILY TRANSPORTER"/>
    <property type="match status" value="1"/>
</dbReference>
<feature type="transmembrane region" description="Helical" evidence="9">
    <location>
        <begin position="136"/>
        <end position="157"/>
    </location>
</feature>
<comment type="subcellular location">
    <subcellularLocation>
        <location evidence="1">Cell membrane</location>
        <topology evidence="1">Multi-pass membrane protein</topology>
    </subcellularLocation>
</comment>
<dbReference type="AlphaFoldDB" id="A0A2T1A2B6"/>
<evidence type="ECO:0000256" key="9">
    <source>
        <dbReference type="SAM" id="Phobius"/>
    </source>
</evidence>
<evidence type="ECO:0000313" key="13">
    <source>
        <dbReference type="Proteomes" id="UP000237752"/>
    </source>
</evidence>
<evidence type="ECO:0000256" key="6">
    <source>
        <dbReference type="ARBA" id="ARBA00023136"/>
    </source>
</evidence>
<evidence type="ECO:0000256" key="5">
    <source>
        <dbReference type="ARBA" id="ARBA00022989"/>
    </source>
</evidence>
<feature type="domain" description="CNNM transmembrane" evidence="11">
    <location>
        <begin position="1"/>
        <end position="202"/>
    </location>
</feature>
<dbReference type="Gene3D" id="3.10.580.10">
    <property type="entry name" value="CBS-domain"/>
    <property type="match status" value="1"/>
</dbReference>
<feature type="transmembrane region" description="Helical" evidence="9">
    <location>
        <begin position="103"/>
        <end position="124"/>
    </location>
</feature>
<sequence>MSWYAGIILTIVLLLTNAFFVAAEFALISARRTRVEPKAQGGSRIAKITLYAIEHVSIAMAGAQLGITICSLALGSISEPVIASLLEGPFRALGVPDSAQHPIAFVIAIAIVTYLHVVIGEMVPKNIALAGPERSAYVLAPVLMVIVAILYPIIWLLNKIANLGLRTLRVQPKDEVTSTFTRNEVASLVGESRTGGMLESNDERLLLGALQFEDYDVSKVLIPMSKMRMLPQTVTPAQAEDACAHGFSRFPITGPNLKPIGYIHIKDVLTMDPAERMQPIRPDVVRPLPEVLLTNSLRTVLTEMQRARAHLALVRGAHGEALGIVALEDVLEELVGEVRDDSRRIRPIVRTPADPR</sequence>
<evidence type="ECO:0000256" key="4">
    <source>
        <dbReference type="ARBA" id="ARBA00022737"/>
    </source>
</evidence>
<proteinExistence type="predicted"/>
<dbReference type="PROSITE" id="PS51846">
    <property type="entry name" value="CNNM"/>
    <property type="match status" value="1"/>
</dbReference>
<organism evidence="12 13">
    <name type="scientific">Antricoccus suffuscus</name>
    <dbReference type="NCBI Taxonomy" id="1629062"/>
    <lineage>
        <taxon>Bacteria</taxon>
        <taxon>Bacillati</taxon>
        <taxon>Actinomycetota</taxon>
        <taxon>Actinomycetes</taxon>
        <taxon>Geodermatophilales</taxon>
        <taxon>Antricoccaceae</taxon>
        <taxon>Antricoccus</taxon>
    </lineage>
</organism>
<dbReference type="RefSeq" id="WP_106348282.1">
    <property type="nucleotide sequence ID" value="NZ_PVUE01000004.1"/>
</dbReference>
<reference evidence="12 13" key="1">
    <citation type="submission" date="2018-03" db="EMBL/GenBank/DDBJ databases">
        <title>Genomic Encyclopedia of Archaeal and Bacterial Type Strains, Phase II (KMG-II): from individual species to whole genera.</title>
        <authorList>
            <person name="Goeker M."/>
        </authorList>
    </citation>
    <scope>NUCLEOTIDE SEQUENCE [LARGE SCALE GENOMIC DNA]</scope>
    <source>
        <strain evidence="12 13">DSM 100065</strain>
    </source>
</reference>
<evidence type="ECO:0000313" key="12">
    <source>
        <dbReference type="EMBL" id="PRZ42742.1"/>
    </source>
</evidence>
<keyword evidence="7" id="KW-0129">CBS domain</keyword>
<accession>A0A2T1A2B6</accession>
<comment type="caution">
    <text evidence="12">The sequence shown here is derived from an EMBL/GenBank/DDBJ whole genome shotgun (WGS) entry which is preliminary data.</text>
</comment>
<dbReference type="PROSITE" id="PS51371">
    <property type="entry name" value="CBS"/>
    <property type="match status" value="1"/>
</dbReference>
<evidence type="ECO:0000259" key="11">
    <source>
        <dbReference type="PROSITE" id="PS51846"/>
    </source>
</evidence>
<keyword evidence="4" id="KW-0677">Repeat</keyword>